<comment type="catalytic activity">
    <reaction evidence="1 18 19">
        <text>(6R)-NADHX = (6S)-NADHX</text>
        <dbReference type="Rhea" id="RHEA:32215"/>
        <dbReference type="ChEBI" id="CHEBI:64074"/>
        <dbReference type="ChEBI" id="CHEBI:64075"/>
        <dbReference type="EC" id="5.1.99.6"/>
    </reaction>
</comment>
<feature type="region of interest" description="Disordered" evidence="20">
    <location>
        <begin position="316"/>
        <end position="341"/>
    </location>
</feature>
<keyword evidence="9 18" id="KW-0630">Potassium</keyword>
<evidence type="ECO:0000313" key="23">
    <source>
        <dbReference type="EMBL" id="SJZ36391.1"/>
    </source>
</evidence>
<dbReference type="GO" id="GO:0046496">
    <property type="term" value="P:nicotinamide nucleotide metabolic process"/>
    <property type="evidence" value="ECO:0007669"/>
    <property type="project" value="UniProtKB-UniRule"/>
</dbReference>
<reference evidence="23 24" key="1">
    <citation type="submission" date="2017-02" db="EMBL/GenBank/DDBJ databases">
        <authorList>
            <person name="Peterson S.W."/>
        </authorList>
    </citation>
    <scope>NUCLEOTIDE SEQUENCE [LARGE SCALE GENOMIC DNA]</scope>
    <source>
        <strain evidence="23 24">ATCC 17233</strain>
    </source>
</reference>
<evidence type="ECO:0000256" key="1">
    <source>
        <dbReference type="ARBA" id="ARBA00000013"/>
    </source>
</evidence>
<gene>
    <name evidence="17" type="primary">nnrD</name>
    <name evidence="18" type="synonym">nnrE</name>
    <name evidence="23" type="ORF">SAMN02745110_00099</name>
</gene>
<dbReference type="GO" id="GO:0005524">
    <property type="term" value="F:ATP binding"/>
    <property type="evidence" value="ECO:0007669"/>
    <property type="project" value="UniProtKB-UniRule"/>
</dbReference>
<dbReference type="CDD" id="cd01171">
    <property type="entry name" value="YXKO-related"/>
    <property type="match status" value="1"/>
</dbReference>
<comment type="catalytic activity">
    <reaction evidence="2 18 19">
        <text>(6R)-NADPHX = (6S)-NADPHX</text>
        <dbReference type="Rhea" id="RHEA:32227"/>
        <dbReference type="ChEBI" id="CHEBI:64076"/>
        <dbReference type="ChEBI" id="CHEBI:64077"/>
        <dbReference type="EC" id="5.1.99.6"/>
    </reaction>
</comment>
<comment type="subunit">
    <text evidence="17">Homotetramer.</text>
</comment>
<comment type="similarity">
    <text evidence="18">Belongs to the NnrE/AIBP family.</text>
</comment>
<dbReference type="SUPFAM" id="SSF53613">
    <property type="entry name" value="Ribokinase-like"/>
    <property type="match status" value="1"/>
</dbReference>
<dbReference type="InterPro" id="IPR004443">
    <property type="entry name" value="YjeF_N_dom"/>
</dbReference>
<comment type="caution">
    <text evidence="18">Lacks conserved residue(s) required for the propagation of feature annotation.</text>
</comment>
<comment type="function">
    <text evidence="18">Catalyzes the epimerization of the S- and R-forms of NAD(P)HX, a damaged form of NAD(P)H that is a result of enzymatic or heat-dependent hydration. This is a prerequisite for the S-specific NAD(P)H-hydrate dehydratase to allow the repair of both epimers of NAD(P)HX.</text>
</comment>
<dbReference type="RefSeq" id="WP_078785792.1">
    <property type="nucleotide sequence ID" value="NZ_FMTO01000002.1"/>
</dbReference>
<feature type="binding site" evidence="18">
    <location>
        <position position="128"/>
    </location>
    <ligand>
        <name>K(+)</name>
        <dbReference type="ChEBI" id="CHEBI:29103"/>
    </ligand>
</feature>
<keyword evidence="6 17" id="KW-0547">Nucleotide-binding</keyword>
<name>A0A1T4K1T0_9FIRM</name>
<dbReference type="PANTHER" id="PTHR12592">
    <property type="entry name" value="ATP-DEPENDENT (S)-NAD(P)H-HYDRATE DEHYDRATASE FAMILY MEMBER"/>
    <property type="match status" value="1"/>
</dbReference>
<feature type="binding site" evidence="17">
    <location>
        <position position="495"/>
    </location>
    <ligand>
        <name>AMP</name>
        <dbReference type="ChEBI" id="CHEBI:456215"/>
    </ligand>
</feature>
<dbReference type="EC" id="4.2.1.136" evidence="19"/>
<keyword evidence="10 17" id="KW-0520">NAD</keyword>
<dbReference type="PANTHER" id="PTHR12592:SF0">
    <property type="entry name" value="ATP-DEPENDENT (S)-NAD(P)H-HYDRATE DEHYDRATASE"/>
    <property type="match status" value="1"/>
</dbReference>
<keyword evidence="11 18" id="KW-0413">Isomerase</keyword>
<dbReference type="EC" id="5.1.99.6" evidence="19"/>
<keyword evidence="5 18" id="KW-0479">Metal-binding</keyword>
<evidence type="ECO:0000256" key="16">
    <source>
        <dbReference type="ARBA" id="ARBA00049209"/>
    </source>
</evidence>
<dbReference type="Pfam" id="PF03853">
    <property type="entry name" value="YjeF_N"/>
    <property type="match status" value="1"/>
</dbReference>
<dbReference type="PROSITE" id="PS51385">
    <property type="entry name" value="YJEF_N"/>
    <property type="match status" value="1"/>
</dbReference>
<keyword evidence="13" id="KW-0511">Multifunctional enzyme</keyword>
<dbReference type="SUPFAM" id="SSF64153">
    <property type="entry name" value="YjeF N-terminal domain-like"/>
    <property type="match status" value="1"/>
</dbReference>
<feature type="binding site" evidence="17">
    <location>
        <position position="422"/>
    </location>
    <ligand>
        <name>(6S)-NADPHX</name>
        <dbReference type="ChEBI" id="CHEBI:64076"/>
    </ligand>
</feature>
<dbReference type="Proteomes" id="UP000189857">
    <property type="component" value="Unassembled WGS sequence"/>
</dbReference>
<keyword evidence="12 17" id="KW-0456">Lyase</keyword>
<dbReference type="GO" id="GO:0052855">
    <property type="term" value="F:ADP-dependent NAD(P)H-hydrate dehydratase activity"/>
    <property type="evidence" value="ECO:0007669"/>
    <property type="project" value="UniProtKB-UniRule"/>
</dbReference>
<accession>A0A1T4K1T0</accession>
<evidence type="ECO:0000256" key="8">
    <source>
        <dbReference type="ARBA" id="ARBA00022857"/>
    </source>
</evidence>
<comment type="function">
    <text evidence="14 19">Bifunctional enzyme that catalyzes the epimerization of the S- and R-forms of NAD(P)HX and the dehydration of the S-form of NAD(P)HX at the expense of ADP, which is converted to AMP. This allows the repair of both epimers of NAD(P)HX, a damaged form of NAD(P)H that is a result of enzymatic or heat-dependent hydration.</text>
</comment>
<keyword evidence="7 17" id="KW-0067">ATP-binding</keyword>
<evidence type="ECO:0000256" key="18">
    <source>
        <dbReference type="HAMAP-Rule" id="MF_01966"/>
    </source>
</evidence>
<feature type="binding site" evidence="18">
    <location>
        <position position="167"/>
    </location>
    <ligand>
        <name>(6S)-NADPHX</name>
        <dbReference type="ChEBI" id="CHEBI:64076"/>
    </ligand>
</feature>
<dbReference type="EMBL" id="FUXA01000003">
    <property type="protein sequence ID" value="SJZ36391.1"/>
    <property type="molecule type" value="Genomic_DNA"/>
</dbReference>
<organism evidence="23 24">
    <name type="scientific">Eubacterium ruminantium</name>
    <dbReference type="NCBI Taxonomy" id="42322"/>
    <lineage>
        <taxon>Bacteria</taxon>
        <taxon>Bacillati</taxon>
        <taxon>Bacillota</taxon>
        <taxon>Clostridia</taxon>
        <taxon>Eubacteriales</taxon>
        <taxon>Eubacteriaceae</taxon>
        <taxon>Eubacterium</taxon>
    </lineage>
</organism>
<dbReference type="PIRSF" id="PIRSF017184">
    <property type="entry name" value="Nnr"/>
    <property type="match status" value="1"/>
</dbReference>
<dbReference type="NCBIfam" id="TIGR00196">
    <property type="entry name" value="yjeF_cterm"/>
    <property type="match status" value="1"/>
</dbReference>
<keyword evidence="24" id="KW-1185">Reference proteome</keyword>
<dbReference type="AlphaFoldDB" id="A0A1T4K1T0"/>
<evidence type="ECO:0000256" key="9">
    <source>
        <dbReference type="ARBA" id="ARBA00022958"/>
    </source>
</evidence>
<dbReference type="NCBIfam" id="TIGR00197">
    <property type="entry name" value="yjeF_nterm"/>
    <property type="match status" value="1"/>
</dbReference>
<comment type="similarity">
    <text evidence="17">Belongs to the NnrD/CARKD family.</text>
</comment>
<sequence>MKYFTTGAKSALIDKISIEEVGMPQMVLMERASLGVAGAAAEFIKDKKQKILTVVEGGNNGGDGVAAARILKERGFNVDIFYIGGIKKTSEAFLEQIKIAENCGVKIYKASDDYSLKSLLVGYDIVIDGIFGVGLSREIGGVQAEAINIINDAKEERQNDLAVISIDIPSGVSADNGELLGVAVKADVTVTFGFTKVGMLFGKGREYSGKIILKDIGFPACAVEKTAPEYYGLDIDDIKKILPVRKDDSNKGNFGRLLIVAGNDSIAGAAVIAGQAAFKAGAGLVKIFTHKDNRNIIGAALPEALLDVYEYNSDSEESSDGTNHSAGKCSGKITSPGGEQSGEIISSTDIESLVKWATAIAIGPGLGTSEKSKYLLKAVLKAAYENDKPVVMDADAINIISEDRSILKNLRFEEKKWIITPHMLEMARLIKTEDENAKDALGRIFKDRFEVAKYVSNEYNIISVLKDARTVVSDGSSRCFINTNGNSGMSKGGSGDSLTGIIGALLAEGMKPQDAARAGVFIHGAAGDIAALKCGRTSMTVTDLNGVIDMIKR</sequence>
<feature type="domain" description="YjeF N-terminal" evidence="22">
    <location>
        <begin position="10"/>
        <end position="224"/>
    </location>
</feature>
<protein>
    <recommendedName>
        <fullName evidence="19">Bifunctional NAD(P)H-hydrate repair enzyme</fullName>
    </recommendedName>
    <alternativeName>
        <fullName evidence="19">Nicotinamide nucleotide repair protein</fullName>
    </alternativeName>
    <domain>
        <recommendedName>
            <fullName evidence="19">ADP-dependent (S)-NAD(P)H-hydrate dehydratase</fullName>
            <ecNumber evidence="19">4.2.1.136</ecNumber>
        </recommendedName>
        <alternativeName>
            <fullName evidence="19">ADP-dependent NAD(P)HX dehydratase</fullName>
        </alternativeName>
    </domain>
    <domain>
        <recommendedName>
            <fullName evidence="19">NAD(P)H-hydrate epimerase</fullName>
            <ecNumber evidence="19">5.1.99.6</ecNumber>
        </recommendedName>
    </domain>
</protein>
<evidence type="ECO:0000256" key="12">
    <source>
        <dbReference type="ARBA" id="ARBA00023239"/>
    </source>
</evidence>
<comment type="catalytic activity">
    <reaction evidence="15 17 19">
        <text>(6S)-NADHX + ADP = AMP + phosphate + NADH + H(+)</text>
        <dbReference type="Rhea" id="RHEA:32223"/>
        <dbReference type="ChEBI" id="CHEBI:15378"/>
        <dbReference type="ChEBI" id="CHEBI:43474"/>
        <dbReference type="ChEBI" id="CHEBI:57945"/>
        <dbReference type="ChEBI" id="CHEBI:64074"/>
        <dbReference type="ChEBI" id="CHEBI:456215"/>
        <dbReference type="ChEBI" id="CHEBI:456216"/>
        <dbReference type="EC" id="4.2.1.136"/>
    </reaction>
</comment>
<evidence type="ECO:0000256" key="14">
    <source>
        <dbReference type="ARBA" id="ARBA00025153"/>
    </source>
</evidence>
<feature type="binding site" evidence="18">
    <location>
        <position position="170"/>
    </location>
    <ligand>
        <name>K(+)</name>
        <dbReference type="ChEBI" id="CHEBI:29103"/>
    </ligand>
</feature>
<feature type="binding site" evidence="18">
    <location>
        <begin position="59"/>
        <end position="63"/>
    </location>
    <ligand>
        <name>(6S)-NADPHX</name>
        <dbReference type="ChEBI" id="CHEBI:64076"/>
    </ligand>
</feature>
<feature type="binding site" evidence="18">
    <location>
        <begin position="132"/>
        <end position="138"/>
    </location>
    <ligand>
        <name>(6S)-NADPHX</name>
        <dbReference type="ChEBI" id="CHEBI:64076"/>
    </ligand>
</feature>
<dbReference type="Gene3D" id="3.40.1190.20">
    <property type="match status" value="1"/>
</dbReference>
<evidence type="ECO:0000313" key="24">
    <source>
        <dbReference type="Proteomes" id="UP000189857"/>
    </source>
</evidence>
<dbReference type="HAMAP" id="MF_01965">
    <property type="entry name" value="NADHX_dehydratase"/>
    <property type="match status" value="1"/>
</dbReference>
<comment type="catalytic activity">
    <reaction evidence="16 17 19">
        <text>(6S)-NADPHX + ADP = AMP + phosphate + NADPH + H(+)</text>
        <dbReference type="Rhea" id="RHEA:32235"/>
        <dbReference type="ChEBI" id="CHEBI:15378"/>
        <dbReference type="ChEBI" id="CHEBI:43474"/>
        <dbReference type="ChEBI" id="CHEBI:57783"/>
        <dbReference type="ChEBI" id="CHEBI:64076"/>
        <dbReference type="ChEBI" id="CHEBI:456215"/>
        <dbReference type="ChEBI" id="CHEBI:456216"/>
        <dbReference type="EC" id="4.2.1.136"/>
    </reaction>
</comment>
<evidence type="ECO:0000256" key="11">
    <source>
        <dbReference type="ARBA" id="ARBA00023235"/>
    </source>
</evidence>
<dbReference type="GO" id="GO:0052856">
    <property type="term" value="F:NAD(P)HX epimerase activity"/>
    <property type="evidence" value="ECO:0007669"/>
    <property type="project" value="UniProtKB-UniRule"/>
</dbReference>
<comment type="similarity">
    <text evidence="3 19">In the N-terminal section; belongs to the NnrE/AIBP family.</text>
</comment>
<evidence type="ECO:0000256" key="5">
    <source>
        <dbReference type="ARBA" id="ARBA00022723"/>
    </source>
</evidence>
<evidence type="ECO:0000259" key="21">
    <source>
        <dbReference type="PROSITE" id="PS51383"/>
    </source>
</evidence>
<dbReference type="OrthoDB" id="9806925at2"/>
<proteinExistence type="inferred from homology"/>
<feature type="binding site" evidence="17">
    <location>
        <position position="365"/>
    </location>
    <ligand>
        <name>(6S)-NADPHX</name>
        <dbReference type="ChEBI" id="CHEBI:64076"/>
    </ligand>
</feature>
<feature type="binding site" evidence="17">
    <location>
        <begin position="466"/>
        <end position="470"/>
    </location>
    <ligand>
        <name>AMP</name>
        <dbReference type="ChEBI" id="CHEBI:456215"/>
    </ligand>
</feature>
<keyword evidence="8 17" id="KW-0521">NADP</keyword>
<dbReference type="InterPro" id="IPR036652">
    <property type="entry name" value="YjeF_N_dom_sf"/>
</dbReference>
<dbReference type="HAMAP" id="MF_01966">
    <property type="entry name" value="NADHX_epimerase"/>
    <property type="match status" value="1"/>
</dbReference>
<comment type="cofactor">
    <cofactor evidence="17">
        <name>Mg(2+)</name>
        <dbReference type="ChEBI" id="CHEBI:18420"/>
    </cofactor>
</comment>
<feature type="binding site" evidence="17">
    <location>
        <position position="496"/>
    </location>
    <ligand>
        <name>(6S)-NADPHX</name>
        <dbReference type="ChEBI" id="CHEBI:64076"/>
    </ligand>
</feature>
<evidence type="ECO:0000256" key="4">
    <source>
        <dbReference type="ARBA" id="ARBA00009524"/>
    </source>
</evidence>
<dbReference type="GO" id="GO:0110051">
    <property type="term" value="P:metabolite repair"/>
    <property type="evidence" value="ECO:0007669"/>
    <property type="project" value="TreeGrafter"/>
</dbReference>
<evidence type="ECO:0000256" key="7">
    <source>
        <dbReference type="ARBA" id="ARBA00022840"/>
    </source>
</evidence>
<dbReference type="InterPro" id="IPR000631">
    <property type="entry name" value="CARKD"/>
</dbReference>
<evidence type="ECO:0000256" key="6">
    <source>
        <dbReference type="ARBA" id="ARBA00022741"/>
    </source>
</evidence>
<feature type="binding site" evidence="18">
    <location>
        <position position="60"/>
    </location>
    <ligand>
        <name>K(+)</name>
        <dbReference type="ChEBI" id="CHEBI:29103"/>
    </ligand>
</feature>
<dbReference type="PROSITE" id="PS51383">
    <property type="entry name" value="YJEF_C_3"/>
    <property type="match status" value="1"/>
</dbReference>
<evidence type="ECO:0000259" key="22">
    <source>
        <dbReference type="PROSITE" id="PS51385"/>
    </source>
</evidence>
<dbReference type="GO" id="GO:0046872">
    <property type="term" value="F:metal ion binding"/>
    <property type="evidence" value="ECO:0007669"/>
    <property type="project" value="UniProtKB-UniRule"/>
</dbReference>
<evidence type="ECO:0000256" key="3">
    <source>
        <dbReference type="ARBA" id="ARBA00006001"/>
    </source>
</evidence>
<feature type="binding site" evidence="17">
    <location>
        <position position="269"/>
    </location>
    <ligand>
        <name>(6S)-NADPHX</name>
        <dbReference type="ChEBI" id="CHEBI:64076"/>
    </ligand>
</feature>
<comment type="similarity">
    <text evidence="4 19">In the C-terminal section; belongs to the NnrD/CARKD family.</text>
</comment>
<evidence type="ECO:0000256" key="20">
    <source>
        <dbReference type="SAM" id="MobiDB-lite"/>
    </source>
</evidence>
<evidence type="ECO:0000256" key="19">
    <source>
        <dbReference type="PIRNR" id="PIRNR017184"/>
    </source>
</evidence>
<feature type="domain" description="YjeF C-terminal" evidence="21">
    <location>
        <begin position="234"/>
        <end position="553"/>
    </location>
</feature>
<evidence type="ECO:0000256" key="17">
    <source>
        <dbReference type="HAMAP-Rule" id="MF_01965"/>
    </source>
</evidence>
<dbReference type="InterPro" id="IPR030677">
    <property type="entry name" value="Nnr"/>
</dbReference>
<evidence type="ECO:0000256" key="10">
    <source>
        <dbReference type="ARBA" id="ARBA00023027"/>
    </source>
</evidence>
<evidence type="ECO:0000256" key="2">
    <source>
        <dbReference type="ARBA" id="ARBA00000909"/>
    </source>
</evidence>
<evidence type="ECO:0000256" key="13">
    <source>
        <dbReference type="ARBA" id="ARBA00023268"/>
    </source>
</evidence>
<dbReference type="InterPro" id="IPR029056">
    <property type="entry name" value="Ribokinase-like"/>
</dbReference>
<dbReference type="Gene3D" id="3.40.50.10260">
    <property type="entry name" value="YjeF N-terminal domain"/>
    <property type="match status" value="1"/>
</dbReference>
<evidence type="ECO:0000256" key="15">
    <source>
        <dbReference type="ARBA" id="ARBA00048238"/>
    </source>
</evidence>
<comment type="cofactor">
    <cofactor evidence="18 19">
        <name>K(+)</name>
        <dbReference type="ChEBI" id="CHEBI:29103"/>
    </cofactor>
    <text evidence="18 19">Binds 1 potassium ion per subunit.</text>
</comment>
<comment type="function">
    <text evidence="17">Catalyzes the dehydration of the S-form of NAD(P)HX at the expense of ADP, which is converted to AMP. Together with NAD(P)HX epimerase, which catalyzes the epimerization of the S- and R-forms, the enzyme allows the repair of both epimers of NAD(P)HX, a damaged form of NAD(P)H that is a result of enzymatic or heat-dependent hydration.</text>
</comment>
<dbReference type="Pfam" id="PF01256">
    <property type="entry name" value="Carb_kinase"/>
    <property type="match status" value="1"/>
</dbReference>